<dbReference type="Proteomes" id="UP000189701">
    <property type="component" value="Unplaced"/>
</dbReference>
<dbReference type="AlphaFoldDB" id="A0A1U7W3Q3"/>
<accession>A0A1U7W3Q3</accession>
<protein>
    <submittedName>
        <fullName evidence="3">Probable H/ACA ribonucleoprotein complex subunit 1</fullName>
    </submittedName>
</protein>
<dbReference type="GO" id="GO:1990904">
    <property type="term" value="C:ribonucleoprotein complex"/>
    <property type="evidence" value="ECO:0007669"/>
    <property type="project" value="UniProtKB-KW"/>
</dbReference>
<evidence type="ECO:0000256" key="1">
    <source>
        <dbReference type="SAM" id="MobiDB-lite"/>
    </source>
</evidence>
<evidence type="ECO:0000313" key="2">
    <source>
        <dbReference type="Proteomes" id="UP000189701"/>
    </source>
</evidence>
<proteinExistence type="predicted"/>
<organism evidence="2 3">
    <name type="scientific">Nicotiana sylvestris</name>
    <name type="common">Wood tobacco</name>
    <name type="synonym">South American tobacco</name>
    <dbReference type="NCBI Taxonomy" id="4096"/>
    <lineage>
        <taxon>Eukaryota</taxon>
        <taxon>Viridiplantae</taxon>
        <taxon>Streptophyta</taxon>
        <taxon>Embryophyta</taxon>
        <taxon>Tracheophyta</taxon>
        <taxon>Spermatophyta</taxon>
        <taxon>Magnoliopsida</taxon>
        <taxon>eudicotyledons</taxon>
        <taxon>Gunneridae</taxon>
        <taxon>Pentapetalae</taxon>
        <taxon>asterids</taxon>
        <taxon>lamiids</taxon>
        <taxon>Solanales</taxon>
        <taxon>Solanaceae</taxon>
        <taxon>Nicotianoideae</taxon>
        <taxon>Nicotianeae</taxon>
        <taxon>Nicotiana</taxon>
    </lineage>
</organism>
<sequence length="111" mass="11217">MTQMVKLLSHNRRLQVRTVKTTSCRNAAVASSSGGGARGGGGGSRGGGRAKGGGGARGGGGRSRGGRRGGGGGSVGWRPLSHGHPARRNGSSSLRYPSCVAMSFFAYFSFF</sequence>
<gene>
    <name evidence="3" type="primary">LOC104220137</name>
</gene>
<keyword evidence="3" id="KW-0687">Ribonucleoprotein</keyword>
<keyword evidence="2" id="KW-1185">Reference proteome</keyword>
<dbReference type="RefSeq" id="XP_009769254.1">
    <property type="nucleotide sequence ID" value="XM_009770952.1"/>
</dbReference>
<reference evidence="3" key="2">
    <citation type="submission" date="2025-08" db="UniProtKB">
        <authorList>
            <consortium name="RefSeq"/>
        </authorList>
    </citation>
    <scope>IDENTIFICATION</scope>
    <source>
        <tissue evidence="3">Leaf</tissue>
    </source>
</reference>
<name>A0A1U7W3Q3_NICSY</name>
<evidence type="ECO:0000313" key="3">
    <source>
        <dbReference type="RefSeq" id="XP_009769254.1"/>
    </source>
</evidence>
<feature type="region of interest" description="Disordered" evidence="1">
    <location>
        <begin position="24"/>
        <end position="94"/>
    </location>
</feature>
<reference evidence="2" key="1">
    <citation type="journal article" date="2013" name="Genome Biol.">
        <title>Reference genomes and transcriptomes of Nicotiana sylvestris and Nicotiana tomentosiformis.</title>
        <authorList>
            <person name="Sierro N."/>
            <person name="Battey J.N."/>
            <person name="Ouadi S."/>
            <person name="Bovet L."/>
            <person name="Goepfert S."/>
            <person name="Bakaher N."/>
            <person name="Peitsch M.C."/>
            <person name="Ivanov N.V."/>
        </authorList>
    </citation>
    <scope>NUCLEOTIDE SEQUENCE [LARGE SCALE GENOMIC DNA]</scope>
</reference>
<feature type="compositionally biased region" description="Gly residues" evidence="1">
    <location>
        <begin position="33"/>
        <end position="75"/>
    </location>
</feature>